<evidence type="ECO:0000256" key="1">
    <source>
        <dbReference type="ARBA" id="ARBA00001966"/>
    </source>
</evidence>
<gene>
    <name evidence="6" type="ORF">MBHS_04328</name>
</gene>
<organism evidence="6 7">
    <name type="scientific">Candidatus Venteria ishoeyi</name>
    <dbReference type="NCBI Taxonomy" id="1899563"/>
    <lineage>
        <taxon>Bacteria</taxon>
        <taxon>Pseudomonadati</taxon>
        <taxon>Pseudomonadota</taxon>
        <taxon>Gammaproteobacteria</taxon>
        <taxon>Thiotrichales</taxon>
        <taxon>Thiotrichaceae</taxon>
        <taxon>Venteria</taxon>
    </lineage>
</organism>
<evidence type="ECO:0000256" key="4">
    <source>
        <dbReference type="ARBA" id="ARBA00023004"/>
    </source>
</evidence>
<dbReference type="PANTHER" id="PTHR11228:SF7">
    <property type="entry name" value="PQQA PEPTIDE CYCLASE"/>
    <property type="match status" value="1"/>
</dbReference>
<dbReference type="InterPro" id="IPR058240">
    <property type="entry name" value="rSAM_sf"/>
</dbReference>
<reference evidence="6 7" key="1">
    <citation type="submission" date="2016-10" db="EMBL/GenBank/DDBJ databases">
        <authorList>
            <person name="de Groot N.N."/>
        </authorList>
    </citation>
    <scope>NUCLEOTIDE SEQUENCE [LARGE SCALE GENOMIC DNA]</scope>
    <source>
        <strain evidence="6">MBHS1</strain>
    </source>
</reference>
<dbReference type="SUPFAM" id="SSF102114">
    <property type="entry name" value="Radical SAM enzymes"/>
    <property type="match status" value="1"/>
</dbReference>
<evidence type="ECO:0000256" key="3">
    <source>
        <dbReference type="ARBA" id="ARBA00022723"/>
    </source>
</evidence>
<dbReference type="InterPro" id="IPR007197">
    <property type="entry name" value="rSAM"/>
</dbReference>
<name>A0A1H6FGZ9_9GAMM</name>
<dbReference type="SFLD" id="SFLDS00029">
    <property type="entry name" value="Radical_SAM"/>
    <property type="match status" value="1"/>
</dbReference>
<evidence type="ECO:0000256" key="2">
    <source>
        <dbReference type="ARBA" id="ARBA00022691"/>
    </source>
</evidence>
<proteinExistence type="predicted"/>
<protein>
    <submittedName>
        <fullName evidence="6">Radical SAM superfamily protein</fullName>
    </submittedName>
</protein>
<dbReference type="GO" id="GO:0003824">
    <property type="term" value="F:catalytic activity"/>
    <property type="evidence" value="ECO:0007669"/>
    <property type="project" value="InterPro"/>
</dbReference>
<keyword evidence="3" id="KW-0479">Metal-binding</keyword>
<dbReference type="Gene3D" id="3.20.20.70">
    <property type="entry name" value="Aldolase class I"/>
    <property type="match status" value="1"/>
</dbReference>
<evidence type="ECO:0000313" key="6">
    <source>
        <dbReference type="EMBL" id="SEH08436.1"/>
    </source>
</evidence>
<keyword evidence="5" id="KW-0411">Iron-sulfur</keyword>
<dbReference type="Proteomes" id="UP000236724">
    <property type="component" value="Unassembled WGS sequence"/>
</dbReference>
<dbReference type="EMBL" id="FMSV02000549">
    <property type="protein sequence ID" value="SEH08436.1"/>
    <property type="molecule type" value="Genomic_DNA"/>
</dbReference>
<dbReference type="InterPro" id="IPR050377">
    <property type="entry name" value="Radical_SAM_PqqE_MftC-like"/>
</dbReference>
<keyword evidence="4" id="KW-0408">Iron</keyword>
<evidence type="ECO:0000313" key="7">
    <source>
        <dbReference type="Proteomes" id="UP000236724"/>
    </source>
</evidence>
<dbReference type="OrthoDB" id="9810775at2"/>
<dbReference type="GO" id="GO:0051536">
    <property type="term" value="F:iron-sulfur cluster binding"/>
    <property type="evidence" value="ECO:0007669"/>
    <property type="project" value="UniProtKB-KW"/>
</dbReference>
<dbReference type="GO" id="GO:0046872">
    <property type="term" value="F:metal ion binding"/>
    <property type="evidence" value="ECO:0007669"/>
    <property type="project" value="UniProtKB-KW"/>
</dbReference>
<dbReference type="RefSeq" id="WP_103921978.1">
    <property type="nucleotide sequence ID" value="NZ_FMSV02000549.1"/>
</dbReference>
<keyword evidence="7" id="KW-1185">Reference proteome</keyword>
<dbReference type="PANTHER" id="PTHR11228">
    <property type="entry name" value="RADICAL SAM DOMAIN PROTEIN"/>
    <property type="match status" value="1"/>
</dbReference>
<sequence>MKKTTCLYYIDIVGTCNLRCPSCPVGNYQPTDFIASQRPKGFMEISFFNKILDKIEKETKNLYEHTIIALYNWGDPLLHPEFDKFISSIRSKGFYSDVSSNLNIENIKEVVVAAPDKLIVSLSGYYRETYLKTHKRGNPHLVVSNLFRLRYYMDKLKKDFFVEISYHLYQTNIGEDVERIQMICNDLGFHFSSDSTLLMPLEKNLKYTDAIPLSEEDKELVAMMLIKPEEQISFAQAYKATDCPLRDWTVINFDGTTALCCAVYDYQHNIANNFLDTPQTELDNLKRTHPLCTECMGKGLHIMASYQAREKLDKQIEKRLTELDSQLCRNPSHLRESVLTNTHETT</sequence>
<evidence type="ECO:0000256" key="5">
    <source>
        <dbReference type="ARBA" id="ARBA00023014"/>
    </source>
</evidence>
<dbReference type="InterPro" id="IPR013785">
    <property type="entry name" value="Aldolase_TIM"/>
</dbReference>
<keyword evidence="2" id="KW-0949">S-adenosyl-L-methionine</keyword>
<dbReference type="AlphaFoldDB" id="A0A1H6FGZ9"/>
<dbReference type="CDD" id="cd01335">
    <property type="entry name" value="Radical_SAM"/>
    <property type="match status" value="1"/>
</dbReference>
<accession>A0A1H6FGZ9</accession>
<comment type="cofactor">
    <cofactor evidence="1">
        <name>[4Fe-4S] cluster</name>
        <dbReference type="ChEBI" id="CHEBI:49883"/>
    </cofactor>
</comment>